<accession>A0AAD1HB35</accession>
<dbReference type="AlphaFoldDB" id="A0AAD1HB35"/>
<keyword evidence="4" id="KW-0804">Transcription</keyword>
<dbReference type="KEGG" id="mmor:MMOR_25220"/>
<dbReference type="Gene3D" id="1.10.10.10">
    <property type="entry name" value="Winged helix-like DNA-binding domain superfamily/Winged helix DNA-binding domain"/>
    <property type="match status" value="1"/>
</dbReference>
<dbReference type="Gene3D" id="6.10.140.850">
    <property type="match status" value="1"/>
</dbReference>
<evidence type="ECO:0000313" key="5">
    <source>
        <dbReference type="EMBL" id="BBX01586.1"/>
    </source>
</evidence>
<dbReference type="GO" id="GO:0003677">
    <property type="term" value="F:DNA binding"/>
    <property type="evidence" value="ECO:0007669"/>
    <property type="project" value="UniProtKB-KW"/>
</dbReference>
<keyword evidence="3" id="KW-0238">DNA-binding</keyword>
<reference evidence="5 6" key="1">
    <citation type="journal article" date="2019" name="Emerg. Microbes Infect.">
        <title>Comprehensive subspecies identification of 175 nontuberculous mycobacteria species based on 7547 genomic profiles.</title>
        <authorList>
            <person name="Matsumoto Y."/>
            <person name="Kinjo T."/>
            <person name="Motooka D."/>
            <person name="Nabeya D."/>
            <person name="Jung N."/>
            <person name="Uechi K."/>
            <person name="Horii T."/>
            <person name="Iida T."/>
            <person name="Fujita J."/>
            <person name="Nakamura S."/>
        </authorList>
    </citation>
    <scope>NUCLEOTIDE SEQUENCE [LARGE SCALE GENOMIC DNA]</scope>
    <source>
        <strain evidence="5 6">JCM 6375</strain>
    </source>
</reference>
<keyword evidence="2" id="KW-0805">Transcription regulation</keyword>
<evidence type="ECO:0000256" key="4">
    <source>
        <dbReference type="ARBA" id="ARBA00023163"/>
    </source>
</evidence>
<dbReference type="Proteomes" id="UP000466681">
    <property type="component" value="Chromosome"/>
</dbReference>
<gene>
    <name evidence="5" type="primary">blaI</name>
    <name evidence="5" type="ORF">MMOR_25220</name>
</gene>
<dbReference type="GO" id="GO:0045892">
    <property type="term" value="P:negative regulation of DNA-templated transcription"/>
    <property type="evidence" value="ECO:0007669"/>
    <property type="project" value="InterPro"/>
</dbReference>
<dbReference type="RefSeq" id="WP_083153443.1">
    <property type="nucleotide sequence ID" value="NZ_AP022560.1"/>
</dbReference>
<dbReference type="InterPro" id="IPR036390">
    <property type="entry name" value="WH_DNA-bd_sf"/>
</dbReference>
<name>A0AAD1HB35_9MYCO</name>
<dbReference type="SUPFAM" id="SSF46785">
    <property type="entry name" value="Winged helix' DNA-binding domain"/>
    <property type="match status" value="1"/>
</dbReference>
<sequence length="136" mass="15233">MAKWRLLGELERRVMEHLWSATEPQTVRQVHAVVSPPRALAYTTVMTVLRRLADKGLVAQHRGDRAHRYAAVHGRDELVAGLMVDVLHQVDDSRDRTSALVHFVESVGTDDLHALQQALVEVEKRVRSSPASAAEE</sequence>
<keyword evidence="6" id="KW-1185">Reference proteome</keyword>
<proteinExistence type="inferred from homology"/>
<dbReference type="InterPro" id="IPR036388">
    <property type="entry name" value="WH-like_DNA-bd_sf"/>
</dbReference>
<evidence type="ECO:0000313" key="6">
    <source>
        <dbReference type="Proteomes" id="UP000466681"/>
    </source>
</evidence>
<dbReference type="Pfam" id="PF03965">
    <property type="entry name" value="Penicillinase_R"/>
    <property type="match status" value="1"/>
</dbReference>
<protein>
    <submittedName>
        <fullName evidence="5">Transcriptional regulator BlaI</fullName>
    </submittedName>
</protein>
<evidence type="ECO:0000256" key="2">
    <source>
        <dbReference type="ARBA" id="ARBA00023015"/>
    </source>
</evidence>
<dbReference type="EMBL" id="AP022560">
    <property type="protein sequence ID" value="BBX01586.1"/>
    <property type="molecule type" value="Genomic_DNA"/>
</dbReference>
<comment type="similarity">
    <text evidence="1">Belongs to the BlaI transcriptional regulatory family.</text>
</comment>
<dbReference type="InterPro" id="IPR005650">
    <property type="entry name" value="BlaI_family"/>
</dbReference>
<organism evidence="5 6">
    <name type="scientific">Mycolicibacterium moriokaense</name>
    <dbReference type="NCBI Taxonomy" id="39691"/>
    <lineage>
        <taxon>Bacteria</taxon>
        <taxon>Bacillati</taxon>
        <taxon>Actinomycetota</taxon>
        <taxon>Actinomycetes</taxon>
        <taxon>Mycobacteriales</taxon>
        <taxon>Mycobacteriaceae</taxon>
        <taxon>Mycolicibacterium</taxon>
    </lineage>
</organism>
<evidence type="ECO:0000256" key="1">
    <source>
        <dbReference type="ARBA" id="ARBA00011046"/>
    </source>
</evidence>
<evidence type="ECO:0000256" key="3">
    <source>
        <dbReference type="ARBA" id="ARBA00023125"/>
    </source>
</evidence>